<evidence type="ECO:0000256" key="3">
    <source>
        <dbReference type="ARBA" id="ARBA00022596"/>
    </source>
</evidence>
<dbReference type="PANTHER" id="PTHR43600:SF2">
    <property type="entry name" value="F420-NON-REDUCING HYDROGENASE VHU SUBUNIT A"/>
    <property type="match status" value="1"/>
</dbReference>
<dbReference type="OrthoDB" id="9761717at2"/>
<dbReference type="GO" id="GO:0016151">
    <property type="term" value="F:nickel cation binding"/>
    <property type="evidence" value="ECO:0007669"/>
    <property type="project" value="InterPro"/>
</dbReference>
<evidence type="ECO:0000313" key="7">
    <source>
        <dbReference type="EMBL" id="PQJ97391.1"/>
    </source>
</evidence>
<accession>A0A2S7XVD0</accession>
<comment type="caution">
    <text evidence="7">The sequence shown here is derived from an EMBL/GenBank/DDBJ whole genome shotgun (WGS) entry which is preliminary data.</text>
</comment>
<comment type="similarity">
    <text evidence="2">Belongs to the [NiFe]/[NiFeSe] hydrogenase large subunit family.</text>
</comment>
<evidence type="ECO:0000256" key="6">
    <source>
        <dbReference type="PIRSR" id="PIRSR601501-1"/>
    </source>
</evidence>
<evidence type="ECO:0000256" key="2">
    <source>
        <dbReference type="ARBA" id="ARBA00009292"/>
    </source>
</evidence>
<comment type="cofactor">
    <cofactor evidence="6">
        <name>Fe cation</name>
        <dbReference type="ChEBI" id="CHEBI:24875"/>
    </cofactor>
</comment>
<feature type="binding site" evidence="6">
    <location>
        <position position="65"/>
    </location>
    <ligand>
        <name>Fe cation</name>
        <dbReference type="ChEBI" id="CHEBI:24875"/>
    </ligand>
</feature>
<protein>
    <submittedName>
        <fullName evidence="7">Ni/Fe hydrogenase subunit alpha</fullName>
    </submittedName>
</protein>
<keyword evidence="5" id="KW-0560">Oxidoreductase</keyword>
<feature type="binding site" evidence="6">
    <location>
        <position position="43"/>
    </location>
    <ligand>
        <name>Mg(2+)</name>
        <dbReference type="ChEBI" id="CHEBI:18420"/>
    </ligand>
</feature>
<dbReference type="Proteomes" id="UP000239936">
    <property type="component" value="Unassembled WGS sequence"/>
</dbReference>
<dbReference type="GO" id="GO:0008901">
    <property type="term" value="F:ferredoxin hydrogenase activity"/>
    <property type="evidence" value="ECO:0007669"/>
    <property type="project" value="InterPro"/>
</dbReference>
<dbReference type="AlphaFoldDB" id="A0A2S7XVD0"/>
<feature type="binding site" evidence="6">
    <location>
        <position position="450"/>
    </location>
    <ligand>
        <name>Mg(2+)</name>
        <dbReference type="ChEBI" id="CHEBI:18420"/>
    </ligand>
</feature>
<dbReference type="PROSITE" id="PS00508">
    <property type="entry name" value="NI_HGENASE_L_2"/>
    <property type="match status" value="1"/>
</dbReference>
<evidence type="ECO:0000256" key="4">
    <source>
        <dbReference type="ARBA" id="ARBA00022723"/>
    </source>
</evidence>
<name>A0A2S7XVD0_9GAMM</name>
<dbReference type="RefSeq" id="WP_105072649.1">
    <property type="nucleotide sequence ID" value="NZ_PPGH01000013.1"/>
</dbReference>
<dbReference type="PANTHER" id="PTHR43600">
    <property type="entry name" value="COENZYME F420 HYDROGENASE, SUBUNIT ALPHA"/>
    <property type="match status" value="1"/>
</dbReference>
<keyword evidence="8" id="KW-1185">Reference proteome</keyword>
<feature type="binding site" evidence="6">
    <location>
        <position position="398"/>
    </location>
    <ligand>
        <name>Mg(2+)</name>
        <dbReference type="ChEBI" id="CHEBI:18420"/>
    </ligand>
</feature>
<comment type="cofactor">
    <cofactor evidence="1 6">
        <name>Ni(2+)</name>
        <dbReference type="ChEBI" id="CHEBI:49786"/>
    </cofactor>
</comment>
<keyword evidence="6" id="KW-0460">Magnesium</keyword>
<proteinExistence type="inferred from homology"/>
<dbReference type="Gene3D" id="1.10.645.10">
    <property type="entry name" value="Cytochrome-c3 Hydrogenase, chain B"/>
    <property type="match status" value="1"/>
</dbReference>
<reference evidence="7 8" key="1">
    <citation type="submission" date="2018-01" db="EMBL/GenBank/DDBJ databases">
        <title>The complete genome sequence of Chromatium okenii LaCa, a purple sulfur bacterium with a turbulent life.</title>
        <authorList>
            <person name="Luedin S.M."/>
            <person name="Liechti N."/>
            <person name="Storelli N."/>
            <person name="Danza F."/>
            <person name="Wittwer M."/>
            <person name="Pothier J.F."/>
            <person name="Tonolla M.A."/>
        </authorList>
    </citation>
    <scope>NUCLEOTIDE SEQUENCE [LARGE SCALE GENOMIC DNA]</scope>
    <source>
        <strain evidence="7 8">LaCa</strain>
    </source>
</reference>
<feature type="binding site" evidence="6">
    <location>
        <position position="62"/>
    </location>
    <ligand>
        <name>Mg(2+)</name>
        <dbReference type="ChEBI" id="CHEBI:18420"/>
    </ligand>
</feature>
<evidence type="ECO:0000313" key="8">
    <source>
        <dbReference type="Proteomes" id="UP000239936"/>
    </source>
</evidence>
<dbReference type="InterPro" id="IPR029014">
    <property type="entry name" value="NiFe-Hase_large"/>
</dbReference>
<feature type="binding site" evidence="6">
    <location>
        <position position="447"/>
    </location>
    <ligand>
        <name>Fe cation</name>
        <dbReference type="ChEBI" id="CHEBI:24875"/>
    </ligand>
</feature>
<dbReference type="SUPFAM" id="SSF56762">
    <property type="entry name" value="HydB/Nqo4-like"/>
    <property type="match status" value="1"/>
</dbReference>
<keyword evidence="6" id="KW-0408">Iron</keyword>
<dbReference type="EMBL" id="PPGH01000013">
    <property type="protein sequence ID" value="PQJ97391.1"/>
    <property type="molecule type" value="Genomic_DNA"/>
</dbReference>
<keyword evidence="4 6" id="KW-0479">Metal-binding</keyword>
<evidence type="ECO:0000256" key="1">
    <source>
        <dbReference type="ARBA" id="ARBA00001967"/>
    </source>
</evidence>
<evidence type="ECO:0000256" key="5">
    <source>
        <dbReference type="ARBA" id="ARBA00023002"/>
    </source>
</evidence>
<dbReference type="Pfam" id="PF00374">
    <property type="entry name" value="NiFeSe_Hases"/>
    <property type="match status" value="2"/>
</dbReference>
<feature type="binding site" evidence="6">
    <location>
        <position position="444"/>
    </location>
    <ligand>
        <name>Ni(2+)</name>
        <dbReference type="ChEBI" id="CHEBI:49786"/>
    </ligand>
</feature>
<dbReference type="InterPro" id="IPR018194">
    <property type="entry name" value="Ni-dep_hyd_lsu_Ni_BS"/>
</dbReference>
<sequence>MSRTISIEPVTRIEGHARISLQLSDDGAVEDARFHLTQFRGFEKFCEGRPYREMPALTARTCGICPVSHLLASNKACDHLLAVSIPPTAEKLRRIMNLAQFLQSHALSFFHLSSPDLLLGWDSDPASRNIFGVMRQHPDLARDGIRLRQIGQTIIEMLGGKKIHPTWVVPGGVNEPLTLEKRDAMLKLLPEALEIARRTYAFFKTLLPKFKHEADHFGTLPTMFLSLVTPQGNLEHYDGLLRIKDAQGRIVEDMVPPEEFERLIGEAVEDFSYMKFPYYKPQGYPKGIYRVGPLARLNNAQACGTPYADVALAEFHMLQESGPITSSFHYHYARLVEIIYAIEMMERLLKDAAILDSRVRARARSNRNEGIGVSEAPRGTLIHHYRIDDDGLITWVNLIIATGHNNLAMNQAIKQVAETYVDGNHLQEGMLNRVEAVIRCFDPCLSCASHAFGQMPLRIELKNAAGQIVDTLTRADGCFA</sequence>
<keyword evidence="3 6" id="KW-0533">Nickel</keyword>
<organism evidence="7 8">
    <name type="scientific">Chromatium okenii</name>
    <dbReference type="NCBI Taxonomy" id="61644"/>
    <lineage>
        <taxon>Bacteria</taxon>
        <taxon>Pseudomonadati</taxon>
        <taxon>Pseudomonadota</taxon>
        <taxon>Gammaproteobacteria</taxon>
        <taxon>Chromatiales</taxon>
        <taxon>Chromatiaceae</taxon>
        <taxon>Chromatium</taxon>
    </lineage>
</organism>
<feature type="binding site" evidence="6">
    <location>
        <position position="65"/>
    </location>
    <ligand>
        <name>Ni(2+)</name>
        <dbReference type="ChEBI" id="CHEBI:49786"/>
    </ligand>
</feature>
<dbReference type="InterPro" id="IPR001501">
    <property type="entry name" value="Ni-dep_hyd_lsu"/>
</dbReference>
<gene>
    <name evidence="7" type="ORF">CXB77_02385</name>
</gene>